<dbReference type="Proteomes" id="UP000526302">
    <property type="component" value="Unassembled WGS sequence"/>
</dbReference>
<feature type="transmembrane region" description="Helical" evidence="1">
    <location>
        <begin position="26"/>
        <end position="45"/>
    </location>
</feature>
<comment type="caution">
    <text evidence="3">The sequence shown here is derived from an EMBL/GenBank/DDBJ whole genome shotgun (WGS) entry which is preliminary data.</text>
</comment>
<dbReference type="Pfam" id="PF07603">
    <property type="entry name" value="Lcl_C"/>
    <property type="match status" value="1"/>
</dbReference>
<evidence type="ECO:0000259" key="2">
    <source>
        <dbReference type="Pfam" id="PF07603"/>
    </source>
</evidence>
<name>A0A7K4BZ10_9ARCH</name>
<dbReference type="EMBL" id="JAAZKV010000008">
    <property type="protein sequence ID" value="NMA44381.1"/>
    <property type="molecule type" value="Genomic_DNA"/>
</dbReference>
<evidence type="ECO:0000256" key="1">
    <source>
        <dbReference type="SAM" id="Phobius"/>
    </source>
</evidence>
<keyword evidence="1" id="KW-0812">Transmembrane</keyword>
<sequence length="311" mass="33337">MNSQRESSKYFCLNNSCSKAQGTIEYLVIIAVVIVLALVVVGLIITQIDNSSQVSSSGNQLGLKSQVIGITESLIDPNDGNFVVSLLNNSGDVITVSKVSVGDSNVDFSEDLAQGGSRYFVVDAGVVCEEGRVVSEDVVITYVTREGLTKTEKYPVKVMFDCSPYVINQANLANQCPSCADLDPMYYGLGSGQTTCYDVGGNSRSCSGTGEDGEIYGSSYAHVWVDNGDGTVSDTTSGLMWQVADMGYSDTWQNSLDYCNNNTPGLPGSGWRLPTVNEINAIYDYSTGTCNSVFSGCNHYWSSTSVPAYPY</sequence>
<feature type="domain" description="Lcl C-terminal" evidence="2">
    <location>
        <begin position="230"/>
        <end position="305"/>
    </location>
</feature>
<dbReference type="AlphaFoldDB" id="A0A7K4BZ10"/>
<reference evidence="3 4" key="1">
    <citation type="journal article" date="2020" name="Biotechnol. Biofuels">
        <title>New insights from the biogas microbiome by comprehensive genome-resolved metagenomics of nearly 1600 species originating from multiple anaerobic digesters.</title>
        <authorList>
            <person name="Campanaro S."/>
            <person name="Treu L."/>
            <person name="Rodriguez-R L.M."/>
            <person name="Kovalovszki A."/>
            <person name="Ziels R.M."/>
            <person name="Maus I."/>
            <person name="Zhu X."/>
            <person name="Kougias P.G."/>
            <person name="Basile A."/>
            <person name="Luo G."/>
            <person name="Schluter A."/>
            <person name="Konstantinidis K.T."/>
            <person name="Angelidaki I."/>
        </authorList>
    </citation>
    <scope>NUCLEOTIDE SEQUENCE [LARGE SCALE GENOMIC DNA]</scope>
    <source>
        <strain evidence="3">AS22ysBPME_79</strain>
    </source>
</reference>
<organism evidence="3 4">
    <name type="scientific">Candidatus Iainarchaeum sp</name>
    <dbReference type="NCBI Taxonomy" id="3101447"/>
    <lineage>
        <taxon>Archaea</taxon>
        <taxon>Candidatus Iainarchaeota</taxon>
        <taxon>Candidatus Iainarchaeia</taxon>
        <taxon>Candidatus Iainarchaeales</taxon>
        <taxon>Candidatus Iainarchaeaceae</taxon>
        <taxon>Candidatus Iainarchaeum</taxon>
    </lineage>
</organism>
<keyword evidence="1" id="KW-0472">Membrane</keyword>
<evidence type="ECO:0000313" key="4">
    <source>
        <dbReference type="Proteomes" id="UP000526302"/>
    </source>
</evidence>
<dbReference type="PANTHER" id="PTHR35812:SF1">
    <property type="entry name" value="LIPOPROTEIN"/>
    <property type="match status" value="1"/>
</dbReference>
<accession>A0A7K4BZ10</accession>
<dbReference type="InterPro" id="IPR011460">
    <property type="entry name" value="Lcl_C"/>
</dbReference>
<keyword evidence="1" id="KW-1133">Transmembrane helix</keyword>
<dbReference type="PANTHER" id="PTHR35812">
    <property type="entry name" value="LIPOPROTEIN"/>
    <property type="match status" value="1"/>
</dbReference>
<proteinExistence type="predicted"/>
<feature type="non-terminal residue" evidence="3">
    <location>
        <position position="311"/>
    </location>
</feature>
<gene>
    <name evidence="3" type="ORF">GX950_01020</name>
</gene>
<protein>
    <submittedName>
        <fullName evidence="3">DUF1566 domain-containing protein</fullName>
    </submittedName>
</protein>
<evidence type="ECO:0000313" key="3">
    <source>
        <dbReference type="EMBL" id="NMA44381.1"/>
    </source>
</evidence>